<feature type="transmembrane region" description="Helical" evidence="1">
    <location>
        <begin position="27"/>
        <end position="47"/>
    </location>
</feature>
<feature type="transmembrane region" description="Helical" evidence="1">
    <location>
        <begin position="172"/>
        <end position="192"/>
    </location>
</feature>
<name>A0A5A9XLR7_9BACT</name>
<evidence type="ECO:0000256" key="1">
    <source>
        <dbReference type="SAM" id="Phobius"/>
    </source>
</evidence>
<evidence type="ECO:0000313" key="3">
    <source>
        <dbReference type="Proteomes" id="UP000324298"/>
    </source>
</evidence>
<dbReference type="AlphaFoldDB" id="A0A5A9XLR7"/>
<gene>
    <name evidence="2" type="ORF">ET418_03700</name>
</gene>
<keyword evidence="1" id="KW-0472">Membrane</keyword>
<protein>
    <submittedName>
        <fullName evidence="2">DUF4337 domain-containing protein</fullName>
    </submittedName>
</protein>
<dbReference type="Proteomes" id="UP000324298">
    <property type="component" value="Unassembled WGS sequence"/>
</dbReference>
<feature type="transmembrane region" description="Helical" evidence="1">
    <location>
        <begin position="147"/>
        <end position="166"/>
    </location>
</feature>
<comment type="caution">
    <text evidence="2">The sequence shown here is derived from an EMBL/GenBank/DDBJ whole genome shotgun (WGS) entry which is preliminary data.</text>
</comment>
<dbReference type="InterPro" id="IPR025570">
    <property type="entry name" value="DUF4337"/>
</dbReference>
<keyword evidence="1" id="KW-1133">Transmembrane helix</keyword>
<reference evidence="2 3" key="1">
    <citation type="submission" date="2019-04" db="EMBL/GenBank/DDBJ databases">
        <title>Geobacter ruber sp. nov., ferric-reducing bacteria isolated from paddy soil.</title>
        <authorList>
            <person name="Xu Z."/>
            <person name="Masuda Y."/>
            <person name="Itoh H."/>
            <person name="Senoo K."/>
        </authorList>
    </citation>
    <scope>NUCLEOTIDE SEQUENCE [LARGE SCALE GENOMIC DNA]</scope>
    <source>
        <strain evidence="2 3">Red88</strain>
    </source>
</reference>
<dbReference type="Pfam" id="PF14235">
    <property type="entry name" value="DUF4337"/>
    <property type="match status" value="1"/>
</dbReference>
<dbReference type="RefSeq" id="WP_149306235.1">
    <property type="nucleotide sequence ID" value="NZ_SRSD01000002.1"/>
</dbReference>
<keyword evidence="3" id="KW-1185">Reference proteome</keyword>
<dbReference type="OrthoDB" id="9806096at2"/>
<keyword evidence="1" id="KW-0812">Transmembrane</keyword>
<sequence>MPEGPEIETENLHEAIKEELEREGGTFLRLISITTAILAVLAAIASLQAGATVNMALVLKTEATRLQSEASDQWAYYQAKGIKAAVQEASRTAWLAIGKEPPAAYEEKMHRYIEEQKEIQGKALEKERERDERLKESDHLLHKHHGFASAVALFQVSIALGAVAALTRYRLVWFASLLAGGVGIILFVWPMFQ</sequence>
<accession>A0A5A9XLR7</accession>
<dbReference type="EMBL" id="SRSD01000002">
    <property type="protein sequence ID" value="KAA0894077.1"/>
    <property type="molecule type" value="Genomic_DNA"/>
</dbReference>
<evidence type="ECO:0000313" key="2">
    <source>
        <dbReference type="EMBL" id="KAA0894077.1"/>
    </source>
</evidence>
<proteinExistence type="predicted"/>
<organism evidence="2 3">
    <name type="scientific">Oryzomonas rubra</name>
    <dbReference type="NCBI Taxonomy" id="2509454"/>
    <lineage>
        <taxon>Bacteria</taxon>
        <taxon>Pseudomonadati</taxon>
        <taxon>Thermodesulfobacteriota</taxon>
        <taxon>Desulfuromonadia</taxon>
        <taxon>Geobacterales</taxon>
        <taxon>Geobacteraceae</taxon>
        <taxon>Oryzomonas</taxon>
    </lineage>
</organism>